<dbReference type="OrthoDB" id="2410195at2759"/>
<dbReference type="PANTHER" id="PTHR43712">
    <property type="entry name" value="PUTATIVE (AFU_ORTHOLOGUE AFUA_4G14580)-RELATED"/>
    <property type="match status" value="1"/>
</dbReference>
<dbReference type="InterPro" id="IPR012967">
    <property type="entry name" value="COMT_dimerisation"/>
</dbReference>
<evidence type="ECO:0000256" key="1">
    <source>
        <dbReference type="ARBA" id="ARBA00022603"/>
    </source>
</evidence>
<keyword evidence="2" id="KW-0808">Transferase</keyword>
<keyword evidence="3" id="KW-0949">S-adenosyl-L-methionine</keyword>
<dbReference type="SUPFAM" id="SSF46785">
    <property type="entry name" value="Winged helix' DNA-binding domain"/>
    <property type="match status" value="1"/>
</dbReference>
<evidence type="ECO:0000313" key="7">
    <source>
        <dbReference type="EMBL" id="KAF2420224.1"/>
    </source>
</evidence>
<dbReference type="Pfam" id="PF08100">
    <property type="entry name" value="Dimerisation"/>
    <property type="match status" value="1"/>
</dbReference>
<dbReference type="PANTHER" id="PTHR43712:SF4">
    <property type="entry name" value="O-METHYLTRANSFERASE DOMAIN-CONTAINING PROTEIN"/>
    <property type="match status" value="1"/>
</dbReference>
<dbReference type="GO" id="GO:0046983">
    <property type="term" value="F:protein dimerization activity"/>
    <property type="evidence" value="ECO:0007669"/>
    <property type="project" value="InterPro"/>
</dbReference>
<evidence type="ECO:0000256" key="3">
    <source>
        <dbReference type="ARBA" id="ARBA00022691"/>
    </source>
</evidence>
<organism evidence="7 8">
    <name type="scientific">Tothia fuscella</name>
    <dbReference type="NCBI Taxonomy" id="1048955"/>
    <lineage>
        <taxon>Eukaryota</taxon>
        <taxon>Fungi</taxon>
        <taxon>Dikarya</taxon>
        <taxon>Ascomycota</taxon>
        <taxon>Pezizomycotina</taxon>
        <taxon>Dothideomycetes</taxon>
        <taxon>Pleosporomycetidae</taxon>
        <taxon>Venturiales</taxon>
        <taxon>Cylindrosympodiaceae</taxon>
        <taxon>Tothia</taxon>
    </lineage>
</organism>
<name>A0A9P4TT24_9PEZI</name>
<dbReference type="EMBL" id="MU007112">
    <property type="protein sequence ID" value="KAF2420224.1"/>
    <property type="molecule type" value="Genomic_DNA"/>
</dbReference>
<keyword evidence="1 7" id="KW-0489">Methyltransferase</keyword>
<protein>
    <submittedName>
        <fullName evidence="7">S-adenosyl-L-methionine-dependent methyltransferase</fullName>
    </submittedName>
</protein>
<dbReference type="GO" id="GO:0008171">
    <property type="term" value="F:O-methyltransferase activity"/>
    <property type="evidence" value="ECO:0007669"/>
    <property type="project" value="InterPro"/>
</dbReference>
<accession>A0A9P4TT24</accession>
<evidence type="ECO:0000256" key="2">
    <source>
        <dbReference type="ARBA" id="ARBA00022679"/>
    </source>
</evidence>
<proteinExistence type="predicted"/>
<dbReference type="InterPro" id="IPR001077">
    <property type="entry name" value="COMT_C"/>
</dbReference>
<dbReference type="InterPro" id="IPR036388">
    <property type="entry name" value="WH-like_DNA-bd_sf"/>
</dbReference>
<dbReference type="InterPro" id="IPR016461">
    <property type="entry name" value="COMT-like"/>
</dbReference>
<evidence type="ECO:0000256" key="4">
    <source>
        <dbReference type="PIRSR" id="PIRSR005739-1"/>
    </source>
</evidence>
<dbReference type="SUPFAM" id="SSF53335">
    <property type="entry name" value="S-adenosyl-L-methionine-dependent methyltransferases"/>
    <property type="match status" value="1"/>
</dbReference>
<dbReference type="InterPro" id="IPR036390">
    <property type="entry name" value="WH_DNA-bd_sf"/>
</dbReference>
<evidence type="ECO:0000259" key="5">
    <source>
        <dbReference type="Pfam" id="PF00891"/>
    </source>
</evidence>
<gene>
    <name evidence="7" type="ORF">EJ08DRAFT_642325</name>
</gene>
<reference evidence="7" key="1">
    <citation type="journal article" date="2020" name="Stud. Mycol.">
        <title>101 Dothideomycetes genomes: a test case for predicting lifestyles and emergence of pathogens.</title>
        <authorList>
            <person name="Haridas S."/>
            <person name="Albert R."/>
            <person name="Binder M."/>
            <person name="Bloem J."/>
            <person name="Labutti K."/>
            <person name="Salamov A."/>
            <person name="Andreopoulos B."/>
            <person name="Baker S."/>
            <person name="Barry K."/>
            <person name="Bills G."/>
            <person name="Bluhm B."/>
            <person name="Cannon C."/>
            <person name="Castanera R."/>
            <person name="Culley D."/>
            <person name="Daum C."/>
            <person name="Ezra D."/>
            <person name="Gonzalez J."/>
            <person name="Henrissat B."/>
            <person name="Kuo A."/>
            <person name="Liang C."/>
            <person name="Lipzen A."/>
            <person name="Lutzoni F."/>
            <person name="Magnuson J."/>
            <person name="Mondo S."/>
            <person name="Nolan M."/>
            <person name="Ohm R."/>
            <person name="Pangilinan J."/>
            <person name="Park H.-J."/>
            <person name="Ramirez L."/>
            <person name="Alfaro M."/>
            <person name="Sun H."/>
            <person name="Tritt A."/>
            <person name="Yoshinaga Y."/>
            <person name="Zwiers L.-H."/>
            <person name="Turgeon B."/>
            <person name="Goodwin S."/>
            <person name="Spatafora J."/>
            <person name="Crous P."/>
            <person name="Grigoriev I."/>
        </authorList>
    </citation>
    <scope>NUCLEOTIDE SEQUENCE</scope>
    <source>
        <strain evidence="7">CBS 130266</strain>
    </source>
</reference>
<dbReference type="AlphaFoldDB" id="A0A9P4TT24"/>
<dbReference type="GO" id="GO:0032259">
    <property type="term" value="P:methylation"/>
    <property type="evidence" value="ECO:0007669"/>
    <property type="project" value="UniProtKB-KW"/>
</dbReference>
<dbReference type="Gene3D" id="3.40.50.150">
    <property type="entry name" value="Vaccinia Virus protein VP39"/>
    <property type="match status" value="1"/>
</dbReference>
<feature type="domain" description="O-methyltransferase dimerisation" evidence="6">
    <location>
        <begin position="45"/>
        <end position="109"/>
    </location>
</feature>
<evidence type="ECO:0000259" key="6">
    <source>
        <dbReference type="Pfam" id="PF08100"/>
    </source>
</evidence>
<dbReference type="Pfam" id="PF00891">
    <property type="entry name" value="Methyltransf_2"/>
    <property type="match status" value="1"/>
</dbReference>
<dbReference type="InterPro" id="IPR029063">
    <property type="entry name" value="SAM-dependent_MTases_sf"/>
</dbReference>
<dbReference type="PIRSF" id="PIRSF005739">
    <property type="entry name" value="O-mtase"/>
    <property type="match status" value="1"/>
</dbReference>
<evidence type="ECO:0000313" key="8">
    <source>
        <dbReference type="Proteomes" id="UP000800235"/>
    </source>
</evidence>
<dbReference type="PROSITE" id="PS51683">
    <property type="entry name" value="SAM_OMT_II"/>
    <property type="match status" value="1"/>
</dbReference>
<feature type="active site" description="Proton acceptor" evidence="4">
    <location>
        <position position="290"/>
    </location>
</feature>
<feature type="domain" description="O-methyltransferase C-terminal" evidence="5">
    <location>
        <begin position="219"/>
        <end position="360"/>
    </location>
</feature>
<sequence length="382" mass="42476">METLVAPLNGHNTNLTDEGSRLKLQDTLRTAAESTETPHDTMLRLFNAPLQVAVVKAGIDLGLFNILTQSKTPVAVEQIAQDKGADPLFIGRLLRYLASIRLVEETSKDHFAANKSTIAMSDSRVQGAMNYTFNISGPAYQAFPKFCQDHNYQNRTGGKFPWHAGAQTDLDFFPWAKQNPEGLQWFQQLMSVPREGDWLDVVPMADVTEQVLAADPERTVFVDVGGSVGHQCARLTTKLPQLKGHVVLQDLKETIDNVPAIDGVQAMAHDFFTPEPVKGARCYYLCTVLHDWDDEKAIEILKNLIPALGPDSQILIDDMALPNTGVHWWSACLDLHMYTMLGAMERNEDQWHALLDKAGLKALSIETYSPTMRHSIITAVPK</sequence>
<comment type="caution">
    <text evidence="7">The sequence shown here is derived from an EMBL/GenBank/DDBJ whole genome shotgun (WGS) entry which is preliminary data.</text>
</comment>
<keyword evidence="8" id="KW-1185">Reference proteome</keyword>
<dbReference type="Proteomes" id="UP000800235">
    <property type="component" value="Unassembled WGS sequence"/>
</dbReference>
<dbReference type="Gene3D" id="1.10.10.10">
    <property type="entry name" value="Winged helix-like DNA-binding domain superfamily/Winged helix DNA-binding domain"/>
    <property type="match status" value="1"/>
</dbReference>